<sequence>MSACIVSAATSHHLFKSRFQSATATPSGAEPAPATNTPKTKKELPRFPPAAHPADLKEDEEDEDREDPSTMPLADTHSDAYTKAFNNNSLWRRSLAETDPELFESMAKGQSPQILWIGCADSRCPETTILGLKPGEIFCHRNIANILVNTDINSLSVIQYAVQYLKVKHIIICGHTSCGGIAAALGNKKLGLIDTWLMPLRAIRQENLSLLNSLDETQRGLKMVELNVRAGVKVLLANPIVLDAMDERGLQVHALIYNVGTGELRELDIEEDEEVIKSRVTAFKTED</sequence>
<dbReference type="EMBL" id="LVCJ01000078">
    <property type="protein sequence ID" value="OAL29810.1"/>
    <property type="molecule type" value="Genomic_DNA"/>
</dbReference>
<name>A0A178CIL3_9EURO</name>
<protein>
    <recommendedName>
        <fullName evidence="3 10">Carbonic anhydrase</fullName>
        <ecNumber evidence="2 10">4.2.1.1</ecNumber>
    </recommendedName>
    <alternativeName>
        <fullName evidence="7 10">Carbonate dehydratase</fullName>
    </alternativeName>
</protein>
<dbReference type="GO" id="GO:0008270">
    <property type="term" value="F:zinc ion binding"/>
    <property type="evidence" value="ECO:0007669"/>
    <property type="project" value="UniProtKB-UniRule"/>
</dbReference>
<dbReference type="GO" id="GO:0015976">
    <property type="term" value="P:carbon utilization"/>
    <property type="evidence" value="ECO:0007669"/>
    <property type="project" value="InterPro"/>
</dbReference>
<evidence type="ECO:0000256" key="3">
    <source>
        <dbReference type="ARBA" id="ARBA00014628"/>
    </source>
</evidence>
<dbReference type="PROSITE" id="PS00705">
    <property type="entry name" value="PROK_CO2_ANHYDRASE_2"/>
    <property type="match status" value="1"/>
</dbReference>
<dbReference type="InterPro" id="IPR001765">
    <property type="entry name" value="Carbonic_anhydrase"/>
</dbReference>
<dbReference type="GO" id="GO:0071244">
    <property type="term" value="P:cellular response to carbon dioxide"/>
    <property type="evidence" value="ECO:0007669"/>
    <property type="project" value="TreeGrafter"/>
</dbReference>
<evidence type="ECO:0000256" key="6">
    <source>
        <dbReference type="ARBA" id="ARBA00023239"/>
    </source>
</evidence>
<feature type="region of interest" description="Disordered" evidence="11">
    <location>
        <begin position="19"/>
        <end position="76"/>
    </location>
</feature>
<keyword evidence="5 9" id="KW-0862">Zinc</keyword>
<dbReference type="PANTHER" id="PTHR11002:SF76">
    <property type="entry name" value="CARBONIC ANHYDRASE"/>
    <property type="match status" value="1"/>
</dbReference>
<evidence type="ECO:0000256" key="9">
    <source>
        <dbReference type="PIRSR" id="PIRSR601765-1"/>
    </source>
</evidence>
<dbReference type="InterPro" id="IPR015892">
    <property type="entry name" value="Carbonic_anhydrase_CS"/>
</dbReference>
<feature type="compositionally biased region" description="Acidic residues" evidence="11">
    <location>
        <begin position="57"/>
        <end position="66"/>
    </location>
</feature>
<gene>
    <name evidence="12" type="ORF">AYO20_09003</name>
</gene>
<dbReference type="GeneID" id="34592403"/>
<comment type="function">
    <text evidence="10">Reversible hydration of carbon dioxide.</text>
</comment>
<dbReference type="GO" id="GO:0034599">
    <property type="term" value="P:cellular response to oxidative stress"/>
    <property type="evidence" value="ECO:0007669"/>
    <property type="project" value="TreeGrafter"/>
</dbReference>
<dbReference type="SUPFAM" id="SSF53056">
    <property type="entry name" value="beta-carbonic anhydrase, cab"/>
    <property type="match status" value="1"/>
</dbReference>
<dbReference type="GO" id="GO:0005737">
    <property type="term" value="C:cytoplasm"/>
    <property type="evidence" value="ECO:0007669"/>
    <property type="project" value="TreeGrafter"/>
</dbReference>
<dbReference type="SMART" id="SM00947">
    <property type="entry name" value="Pro_CA"/>
    <property type="match status" value="1"/>
</dbReference>
<evidence type="ECO:0000256" key="7">
    <source>
        <dbReference type="ARBA" id="ARBA00031969"/>
    </source>
</evidence>
<comment type="cofactor">
    <cofactor evidence="9">
        <name>Zn(2+)</name>
        <dbReference type="ChEBI" id="CHEBI:29105"/>
    </cofactor>
    <text evidence="9">Binds 1 zinc ion per subunit.</text>
</comment>
<dbReference type="AlphaFoldDB" id="A0A178CIL3"/>
<evidence type="ECO:0000256" key="1">
    <source>
        <dbReference type="ARBA" id="ARBA00006217"/>
    </source>
</evidence>
<comment type="similarity">
    <text evidence="1 10">Belongs to the beta-class carbonic anhydrase family.</text>
</comment>
<keyword evidence="4 9" id="KW-0479">Metal-binding</keyword>
<dbReference type="GO" id="GO:0004089">
    <property type="term" value="F:carbonate dehydratase activity"/>
    <property type="evidence" value="ECO:0007669"/>
    <property type="project" value="UniProtKB-UniRule"/>
</dbReference>
<evidence type="ECO:0000256" key="4">
    <source>
        <dbReference type="ARBA" id="ARBA00022723"/>
    </source>
</evidence>
<keyword evidence="13" id="KW-1185">Reference proteome</keyword>
<dbReference type="EC" id="4.2.1.1" evidence="2 10"/>
<dbReference type="PANTHER" id="PTHR11002">
    <property type="entry name" value="CARBONIC ANHYDRASE"/>
    <property type="match status" value="1"/>
</dbReference>
<dbReference type="Proteomes" id="UP000185904">
    <property type="component" value="Unassembled WGS sequence"/>
</dbReference>
<evidence type="ECO:0000256" key="5">
    <source>
        <dbReference type="ARBA" id="ARBA00022833"/>
    </source>
</evidence>
<evidence type="ECO:0000256" key="8">
    <source>
        <dbReference type="ARBA" id="ARBA00048348"/>
    </source>
</evidence>
<dbReference type="Gene3D" id="3.40.1050.10">
    <property type="entry name" value="Carbonic anhydrase"/>
    <property type="match status" value="1"/>
</dbReference>
<reference evidence="12 13" key="1">
    <citation type="submission" date="2016-03" db="EMBL/GenBank/DDBJ databases">
        <title>The draft genome sequence of Fonsecaea nubica causative agent of cutaneous subcutaneous infection in human host.</title>
        <authorList>
            <person name="Costa F."/>
            <person name="Sybren D.H."/>
            <person name="Raittz R.T."/>
            <person name="Weiss V.A."/>
            <person name="Leao A.C."/>
            <person name="Gomes R."/>
            <person name="De Souza E.M."/>
            <person name="Pedrosa F.O."/>
            <person name="Steffens M.B."/>
            <person name="Bombassaro A."/>
            <person name="Tadra-Sfeir M.Z."/>
            <person name="Moreno L.F."/>
            <person name="Najafzadeh M.J."/>
            <person name="Felipe M.S."/>
            <person name="Teixeira M."/>
            <person name="Sun J."/>
            <person name="Xi L."/>
            <person name="Castro M.A."/>
            <person name="Vicente V.A."/>
        </authorList>
    </citation>
    <scope>NUCLEOTIDE SEQUENCE [LARGE SCALE GENOMIC DNA]</scope>
    <source>
        <strain evidence="12 13">CBS 269.64</strain>
    </source>
</reference>
<evidence type="ECO:0000256" key="11">
    <source>
        <dbReference type="SAM" id="MobiDB-lite"/>
    </source>
</evidence>
<dbReference type="InterPro" id="IPR036874">
    <property type="entry name" value="Carbonic_anhydrase_sf"/>
</dbReference>
<evidence type="ECO:0000313" key="12">
    <source>
        <dbReference type="EMBL" id="OAL29810.1"/>
    </source>
</evidence>
<dbReference type="CDD" id="cd00883">
    <property type="entry name" value="beta_CA_cladeA"/>
    <property type="match status" value="1"/>
</dbReference>
<dbReference type="RefSeq" id="XP_022496738.1">
    <property type="nucleotide sequence ID" value="XM_022647275.1"/>
</dbReference>
<feature type="binding site" evidence="9">
    <location>
        <position position="175"/>
    </location>
    <ligand>
        <name>Zn(2+)</name>
        <dbReference type="ChEBI" id="CHEBI:29105"/>
    </ligand>
</feature>
<feature type="binding site" evidence="9">
    <location>
        <position position="119"/>
    </location>
    <ligand>
        <name>Zn(2+)</name>
        <dbReference type="ChEBI" id="CHEBI:29105"/>
    </ligand>
</feature>
<accession>A0A178CIL3</accession>
<proteinExistence type="inferred from homology"/>
<comment type="catalytic activity">
    <reaction evidence="8 10">
        <text>hydrogencarbonate + H(+) = CO2 + H2O</text>
        <dbReference type="Rhea" id="RHEA:10748"/>
        <dbReference type="ChEBI" id="CHEBI:15377"/>
        <dbReference type="ChEBI" id="CHEBI:15378"/>
        <dbReference type="ChEBI" id="CHEBI:16526"/>
        <dbReference type="ChEBI" id="CHEBI:17544"/>
        <dbReference type="EC" id="4.2.1.1"/>
    </reaction>
</comment>
<dbReference type="Pfam" id="PF00484">
    <property type="entry name" value="Pro_CA"/>
    <property type="match status" value="1"/>
</dbReference>
<organism evidence="12 13">
    <name type="scientific">Fonsecaea nubica</name>
    <dbReference type="NCBI Taxonomy" id="856822"/>
    <lineage>
        <taxon>Eukaryota</taxon>
        <taxon>Fungi</taxon>
        <taxon>Dikarya</taxon>
        <taxon>Ascomycota</taxon>
        <taxon>Pezizomycotina</taxon>
        <taxon>Eurotiomycetes</taxon>
        <taxon>Chaetothyriomycetidae</taxon>
        <taxon>Chaetothyriales</taxon>
        <taxon>Herpotrichiellaceae</taxon>
        <taxon>Fonsecaea</taxon>
    </lineage>
</organism>
<keyword evidence="6 10" id="KW-0456">Lyase</keyword>
<evidence type="ECO:0000256" key="2">
    <source>
        <dbReference type="ARBA" id="ARBA00012925"/>
    </source>
</evidence>
<dbReference type="OrthoDB" id="10248475at2759"/>
<feature type="binding site" evidence="9">
    <location>
        <position position="121"/>
    </location>
    <ligand>
        <name>Zn(2+)</name>
        <dbReference type="ChEBI" id="CHEBI:29105"/>
    </ligand>
</feature>
<comment type="caution">
    <text evidence="12">The sequence shown here is derived from an EMBL/GenBank/DDBJ whole genome shotgun (WGS) entry which is preliminary data.</text>
</comment>
<evidence type="ECO:0000256" key="10">
    <source>
        <dbReference type="RuleBase" id="RU003956"/>
    </source>
</evidence>
<feature type="binding site" evidence="9">
    <location>
        <position position="178"/>
    </location>
    <ligand>
        <name>Zn(2+)</name>
        <dbReference type="ChEBI" id="CHEBI:29105"/>
    </ligand>
</feature>
<dbReference type="FunFam" id="3.40.1050.10:FF:000001">
    <property type="entry name" value="Carbonic anhydrase"/>
    <property type="match status" value="1"/>
</dbReference>
<evidence type="ECO:0000313" key="13">
    <source>
        <dbReference type="Proteomes" id="UP000185904"/>
    </source>
</evidence>